<evidence type="ECO:0000256" key="2">
    <source>
        <dbReference type="ARBA" id="ARBA00023002"/>
    </source>
</evidence>
<comment type="similarity">
    <text evidence="1 4">Belongs to the aldehyde dehydrogenase family.</text>
</comment>
<feature type="domain" description="Aldehyde dehydrogenase" evidence="5">
    <location>
        <begin position="28"/>
        <end position="482"/>
    </location>
</feature>
<evidence type="ECO:0000256" key="4">
    <source>
        <dbReference type="RuleBase" id="RU003345"/>
    </source>
</evidence>
<dbReference type="SUPFAM" id="SSF53720">
    <property type="entry name" value="ALDH-like"/>
    <property type="match status" value="1"/>
</dbReference>
<protein>
    <submittedName>
        <fullName evidence="6">Aldehyde dehydrogenase</fullName>
    </submittedName>
</protein>
<gene>
    <name evidence="6" type="ORF">RMCT_3220</name>
</gene>
<sequence>MQRTLPDKLPAPRLVIGGGDVISTSGGVYEHHYAATGGVQAEVPLAGPAEVDAAVAAARAAFPAWRDLDLNRRRDILQELARRLVADGERLGAIATLEVGTPNLLASSSSAMAADWFTYYAGWIGRSAGEVVPVPAGGALDYVLDEPLGVIAAIIPWNGPLISIGMKVAPALAAGNCVVLKPPENAPFSALRFAELAAEAGLPPGVLNVIPGGAEAGSALCSHPGVDKITFTGGGETARKVFAAAAQALTPVVLELGGKSANIVFPDADLDAAATMAVSAGLMMLSGQGCILPTRLLVHDDVYDEMVTRVVAGADALTVGDPWQPTTMMGPLATAAQLERVTRAVDSALSDKAGKLLAGGRRPDGLDAGYFYRPTVFGDVDPASDLAQTEIFGPVLAILRFRSEEEAVELANNTQYGLAAYIHTRDLRRAHVMAAALDAGGVAVNGFPIVPSAAPFGGVKQSGFGREGGIWGLREFQRTKNVYIGLQ</sequence>
<feature type="active site" evidence="3">
    <location>
        <position position="255"/>
    </location>
</feature>
<name>A0A117IN61_MYCTH</name>
<dbReference type="InterPro" id="IPR016161">
    <property type="entry name" value="Ald_DH/histidinol_DH"/>
</dbReference>
<dbReference type="Pfam" id="PF00171">
    <property type="entry name" value="Aldedh"/>
    <property type="match status" value="1"/>
</dbReference>
<dbReference type="OrthoDB" id="6882680at2"/>
<dbReference type="Gene3D" id="3.40.309.10">
    <property type="entry name" value="Aldehyde Dehydrogenase, Chain A, domain 2"/>
    <property type="match status" value="1"/>
</dbReference>
<dbReference type="InterPro" id="IPR016162">
    <property type="entry name" value="Ald_DH_N"/>
</dbReference>
<evidence type="ECO:0000256" key="3">
    <source>
        <dbReference type="PROSITE-ProRule" id="PRU10007"/>
    </source>
</evidence>
<dbReference type="EMBL" id="BCTB01000040">
    <property type="protein sequence ID" value="GAT16251.1"/>
    <property type="molecule type" value="Genomic_DNA"/>
</dbReference>
<dbReference type="Gene3D" id="3.40.605.10">
    <property type="entry name" value="Aldehyde Dehydrogenase, Chain A, domain 1"/>
    <property type="match status" value="1"/>
</dbReference>
<dbReference type="OMA" id="EFTRAHW"/>
<dbReference type="PANTHER" id="PTHR11699">
    <property type="entry name" value="ALDEHYDE DEHYDROGENASE-RELATED"/>
    <property type="match status" value="1"/>
</dbReference>
<dbReference type="PROSITE" id="PS00687">
    <property type="entry name" value="ALDEHYDE_DEHYDR_GLU"/>
    <property type="match status" value="1"/>
</dbReference>
<keyword evidence="2 4" id="KW-0560">Oxidoreductase</keyword>
<dbReference type="STRING" id="1797.RMCT_3220"/>
<organism evidence="6 7">
    <name type="scientific">Mycolicibacterium thermoresistibile</name>
    <name type="common">Mycobacterium thermoresistibile</name>
    <dbReference type="NCBI Taxonomy" id="1797"/>
    <lineage>
        <taxon>Bacteria</taxon>
        <taxon>Bacillati</taxon>
        <taxon>Actinomycetota</taxon>
        <taxon>Actinomycetes</taxon>
        <taxon>Mycobacteriales</taxon>
        <taxon>Mycobacteriaceae</taxon>
        <taxon>Mycolicibacterium</taxon>
    </lineage>
</organism>
<comment type="caution">
    <text evidence="6">The sequence shown here is derived from an EMBL/GenBank/DDBJ whole genome shotgun (WGS) entry which is preliminary data.</text>
</comment>
<evidence type="ECO:0000313" key="6">
    <source>
        <dbReference type="EMBL" id="GAT16251.1"/>
    </source>
</evidence>
<dbReference type="FunFam" id="3.40.309.10:FF:000009">
    <property type="entry name" value="Aldehyde dehydrogenase A"/>
    <property type="match status" value="1"/>
</dbReference>
<dbReference type="InterPro" id="IPR015590">
    <property type="entry name" value="Aldehyde_DH_dom"/>
</dbReference>
<dbReference type="FunFam" id="3.40.605.10:FF:000007">
    <property type="entry name" value="NAD/NADP-dependent betaine aldehyde dehydrogenase"/>
    <property type="match status" value="1"/>
</dbReference>
<evidence type="ECO:0000259" key="5">
    <source>
        <dbReference type="Pfam" id="PF00171"/>
    </source>
</evidence>
<reference evidence="7" key="2">
    <citation type="submission" date="2016-02" db="EMBL/GenBank/DDBJ databases">
        <title>Draft genome sequence of five rapidly growing Mycobacterium species.</title>
        <authorList>
            <person name="Katahira K."/>
            <person name="Gotou Y."/>
            <person name="Iida K."/>
            <person name="Ogura Y."/>
            <person name="Hayashi T."/>
        </authorList>
    </citation>
    <scope>NUCLEOTIDE SEQUENCE [LARGE SCALE GENOMIC DNA]</scope>
    <source>
        <strain evidence="7">JCM6362</strain>
    </source>
</reference>
<dbReference type="GO" id="GO:0016620">
    <property type="term" value="F:oxidoreductase activity, acting on the aldehyde or oxo group of donors, NAD or NADP as acceptor"/>
    <property type="evidence" value="ECO:0007669"/>
    <property type="project" value="InterPro"/>
</dbReference>
<dbReference type="RefSeq" id="WP_003924890.1">
    <property type="nucleotide sequence ID" value="NZ_BCTB01000040.1"/>
</dbReference>
<evidence type="ECO:0000313" key="7">
    <source>
        <dbReference type="Proteomes" id="UP000069654"/>
    </source>
</evidence>
<accession>A0A117IN61</accession>
<proteinExistence type="inferred from homology"/>
<evidence type="ECO:0000256" key="1">
    <source>
        <dbReference type="ARBA" id="ARBA00009986"/>
    </source>
</evidence>
<dbReference type="InterPro" id="IPR029510">
    <property type="entry name" value="Ald_DH_CS_GLU"/>
</dbReference>
<reference evidence="6 7" key="1">
    <citation type="journal article" date="2016" name="Genome Announc.">
        <title>Draft Genome Sequences of Five Rapidly Growing Mycobacterium Species, M. thermoresistibile, M. fortuitum subsp. acetamidolyticum, M. canariasense, M. brisbanense, and M. novocastrense.</title>
        <authorList>
            <person name="Katahira K."/>
            <person name="Ogura Y."/>
            <person name="Gotoh Y."/>
            <person name="Hayashi T."/>
        </authorList>
    </citation>
    <scope>NUCLEOTIDE SEQUENCE [LARGE SCALE GENOMIC DNA]</scope>
    <source>
        <strain evidence="6 7">JCM6362</strain>
    </source>
</reference>
<dbReference type="AlphaFoldDB" id="A0A117IN61"/>
<dbReference type="Proteomes" id="UP000069654">
    <property type="component" value="Unassembled WGS sequence"/>
</dbReference>
<dbReference type="InterPro" id="IPR016163">
    <property type="entry name" value="Ald_DH_C"/>
</dbReference>